<feature type="region of interest" description="Disordered" evidence="6">
    <location>
        <begin position="132"/>
        <end position="153"/>
    </location>
</feature>
<evidence type="ECO:0000256" key="2">
    <source>
        <dbReference type="ARBA" id="ARBA00022692"/>
    </source>
</evidence>
<evidence type="ECO:0000256" key="1">
    <source>
        <dbReference type="ARBA" id="ARBA00004141"/>
    </source>
</evidence>
<feature type="transmembrane region" description="Helical" evidence="5">
    <location>
        <begin position="283"/>
        <end position="304"/>
    </location>
</feature>
<name>A0A519BER4_ACIG2</name>
<feature type="transmembrane region" description="Helical" evidence="5">
    <location>
        <begin position="46"/>
        <end position="65"/>
    </location>
</feature>
<reference evidence="7 8" key="1">
    <citation type="journal article" date="2019" name="ISME J.">
        <title>Insights into ecological role of a new deltaproteobacterial order Candidatus Acidulodesulfobacterales by metagenomics and metatranscriptomics.</title>
        <authorList>
            <person name="Tan S."/>
            <person name="Liu J."/>
            <person name="Fang Y."/>
            <person name="Hedlund B.P."/>
            <person name="Lian Z.H."/>
            <person name="Huang L.Y."/>
            <person name="Li J.T."/>
            <person name="Huang L.N."/>
            <person name="Li W.J."/>
            <person name="Jiang H.C."/>
            <person name="Dong H.L."/>
            <person name="Shu W.S."/>
        </authorList>
    </citation>
    <scope>NUCLEOTIDE SEQUENCE [LARGE SCALE GENOMIC DNA]</scope>
    <source>
        <strain evidence="7">AP2</strain>
    </source>
</reference>
<keyword evidence="4 5" id="KW-0472">Membrane</keyword>
<keyword evidence="3 5" id="KW-1133">Transmembrane helix</keyword>
<evidence type="ECO:0000313" key="8">
    <source>
        <dbReference type="Proteomes" id="UP000316562"/>
    </source>
</evidence>
<dbReference type="AlphaFoldDB" id="A0A519BER4"/>
<dbReference type="PANTHER" id="PTHR43701:SF2">
    <property type="entry name" value="MEMBRANE TRANSPORTER PROTEIN YJNA-RELATED"/>
    <property type="match status" value="1"/>
</dbReference>
<gene>
    <name evidence="7" type="ORF">EVJ46_09585</name>
</gene>
<sequence>MPNIIFIIIVLFITSISVGIIGNIIGIGGGILLVPFFLFYMHMPPLEASGLSLFTIVASTSGGSLKFIKEKIIDFKLFLMIVLFAVPAAIAGSILSKYINTDEFKGIFSFIIIIIGIFSLIATRMQTKRNIHSSHNHNNYNNSNEETDTSDINPRMHNGTVNNDENIETLSGTSNNIDLRLQSMIIYFKHISSNIKRKRIDRTGNRYDYYIKKPIAINLFSILAGFISGFIGIGIGGITGTFLTAVEQIPPRIAFSTIVLAMIFSSIAGGFIHLAYMKLSFKTIVYLIPLMVGAVIGSQLGAAISKLFKSRTLRLYQGWIIIVLGFLMFVISYFK</sequence>
<dbReference type="InterPro" id="IPR002781">
    <property type="entry name" value="TM_pro_TauE-like"/>
</dbReference>
<feature type="transmembrane region" description="Helical" evidence="5">
    <location>
        <begin position="215"/>
        <end position="238"/>
    </location>
</feature>
<accession>A0A519BER4</accession>
<feature type="transmembrane region" description="Helical" evidence="5">
    <location>
        <begin position="253"/>
        <end position="276"/>
    </location>
</feature>
<proteinExistence type="inferred from homology"/>
<feature type="transmembrane region" description="Helical" evidence="5">
    <location>
        <begin position="316"/>
        <end position="334"/>
    </location>
</feature>
<dbReference type="InterPro" id="IPR051598">
    <property type="entry name" value="TSUP/Inactive_protease-like"/>
</dbReference>
<feature type="transmembrane region" description="Helical" evidence="5">
    <location>
        <begin position="7"/>
        <end position="40"/>
    </location>
</feature>
<dbReference type="PANTHER" id="PTHR43701">
    <property type="entry name" value="MEMBRANE TRANSPORTER PROTEIN MJ0441-RELATED"/>
    <property type="match status" value="1"/>
</dbReference>
<evidence type="ECO:0000256" key="4">
    <source>
        <dbReference type="ARBA" id="ARBA00023136"/>
    </source>
</evidence>
<dbReference type="GO" id="GO:0005886">
    <property type="term" value="C:plasma membrane"/>
    <property type="evidence" value="ECO:0007669"/>
    <property type="project" value="UniProtKB-SubCell"/>
</dbReference>
<dbReference type="Pfam" id="PF01925">
    <property type="entry name" value="TauE"/>
    <property type="match status" value="2"/>
</dbReference>
<evidence type="ECO:0000256" key="6">
    <source>
        <dbReference type="SAM" id="MobiDB-lite"/>
    </source>
</evidence>
<keyword evidence="2 5" id="KW-0812">Transmembrane</keyword>
<evidence type="ECO:0000256" key="5">
    <source>
        <dbReference type="RuleBase" id="RU363041"/>
    </source>
</evidence>
<feature type="transmembrane region" description="Helical" evidence="5">
    <location>
        <begin position="77"/>
        <end position="95"/>
    </location>
</feature>
<organism evidence="7 8">
    <name type="scientific">Acididesulfobacter guangdongensis</name>
    <dbReference type="NCBI Taxonomy" id="2597225"/>
    <lineage>
        <taxon>Bacteria</taxon>
        <taxon>Deltaproteobacteria</taxon>
        <taxon>Candidatus Acidulodesulfobacterales</taxon>
        <taxon>Candidatus Acididesulfobacter</taxon>
    </lineage>
</organism>
<evidence type="ECO:0000256" key="3">
    <source>
        <dbReference type="ARBA" id="ARBA00022989"/>
    </source>
</evidence>
<comment type="caution">
    <text evidence="7">The sequence shown here is derived from an EMBL/GenBank/DDBJ whole genome shotgun (WGS) entry which is preliminary data.</text>
</comment>
<dbReference type="EMBL" id="SGBC01000004">
    <property type="protein sequence ID" value="RZD15761.1"/>
    <property type="molecule type" value="Genomic_DNA"/>
</dbReference>
<evidence type="ECO:0000313" key="7">
    <source>
        <dbReference type="EMBL" id="RZD15761.1"/>
    </source>
</evidence>
<keyword evidence="5" id="KW-1003">Cell membrane</keyword>
<feature type="transmembrane region" description="Helical" evidence="5">
    <location>
        <begin position="107"/>
        <end position="125"/>
    </location>
</feature>
<comment type="similarity">
    <text evidence="5">Belongs to the 4-toluene sulfonate uptake permease (TSUP) (TC 2.A.102) family.</text>
</comment>
<dbReference type="Proteomes" id="UP000316562">
    <property type="component" value="Unassembled WGS sequence"/>
</dbReference>
<protein>
    <recommendedName>
        <fullName evidence="5">Probable membrane transporter protein</fullName>
    </recommendedName>
</protein>
<comment type="subcellular location">
    <subcellularLocation>
        <location evidence="5">Cell membrane</location>
        <topology evidence="5">Multi-pass membrane protein</topology>
    </subcellularLocation>
    <subcellularLocation>
        <location evidence="1">Membrane</location>
        <topology evidence="1">Multi-pass membrane protein</topology>
    </subcellularLocation>
</comment>